<evidence type="ECO:0000313" key="1">
    <source>
        <dbReference type="EMBL" id="SVA47603.1"/>
    </source>
</evidence>
<organism evidence="1">
    <name type="scientific">marine metagenome</name>
    <dbReference type="NCBI Taxonomy" id="408172"/>
    <lineage>
        <taxon>unclassified sequences</taxon>
        <taxon>metagenomes</taxon>
        <taxon>ecological metagenomes</taxon>
    </lineage>
</organism>
<accession>A0A381W6T1</accession>
<protein>
    <submittedName>
        <fullName evidence="1">Uncharacterized protein</fullName>
    </submittedName>
</protein>
<reference evidence="1" key="1">
    <citation type="submission" date="2018-05" db="EMBL/GenBank/DDBJ databases">
        <authorList>
            <person name="Lanie J.A."/>
            <person name="Ng W.-L."/>
            <person name="Kazmierczak K.M."/>
            <person name="Andrzejewski T.M."/>
            <person name="Davidsen T.M."/>
            <person name="Wayne K.J."/>
            <person name="Tettelin H."/>
            <person name="Glass J.I."/>
            <person name="Rusch D."/>
            <person name="Podicherti R."/>
            <person name="Tsui H.-C.T."/>
            <person name="Winkler M.E."/>
        </authorList>
    </citation>
    <scope>NUCLEOTIDE SEQUENCE</scope>
</reference>
<gene>
    <name evidence="1" type="ORF">METZ01_LOCUS100457</name>
</gene>
<dbReference type="EMBL" id="UINC01010725">
    <property type="protein sequence ID" value="SVA47603.1"/>
    <property type="molecule type" value="Genomic_DNA"/>
</dbReference>
<proteinExistence type="predicted"/>
<dbReference type="AlphaFoldDB" id="A0A381W6T1"/>
<name>A0A381W6T1_9ZZZZ</name>
<sequence>VYFFHGEVEYRKTISQCAWALLFDPTPGYGAFGLGKVG</sequence>
<feature type="non-terminal residue" evidence="1">
    <location>
        <position position="1"/>
    </location>
</feature>